<dbReference type="InterPro" id="IPR001680">
    <property type="entry name" value="WD40_rpt"/>
</dbReference>
<dbReference type="InterPro" id="IPR036322">
    <property type="entry name" value="WD40_repeat_dom_sf"/>
</dbReference>
<feature type="domain" description="Nephrocystin 3-like N-terminal" evidence="5">
    <location>
        <begin position="315"/>
        <end position="470"/>
    </location>
</feature>
<dbReference type="PANTHER" id="PTHR22847:SF637">
    <property type="entry name" value="WD REPEAT DOMAIN 5B"/>
    <property type="match status" value="1"/>
</dbReference>
<evidence type="ECO:0000256" key="3">
    <source>
        <dbReference type="PROSITE-ProRule" id="PRU00221"/>
    </source>
</evidence>
<dbReference type="InterPro" id="IPR027417">
    <property type="entry name" value="P-loop_NTPase"/>
</dbReference>
<dbReference type="SUPFAM" id="SSF52540">
    <property type="entry name" value="P-loop containing nucleoside triphosphate hydrolases"/>
    <property type="match status" value="1"/>
</dbReference>
<accession>A0A8H3GBN1</accession>
<feature type="repeat" description="WD" evidence="3">
    <location>
        <begin position="1035"/>
        <end position="1076"/>
    </location>
</feature>
<name>A0A8H3GBN1_9AGAM</name>
<evidence type="ECO:0000256" key="2">
    <source>
        <dbReference type="ARBA" id="ARBA00022737"/>
    </source>
</evidence>
<gene>
    <name evidence="6" type="ORF">RDB_LOCUS132919</name>
</gene>
<evidence type="ECO:0000256" key="1">
    <source>
        <dbReference type="ARBA" id="ARBA00022574"/>
    </source>
</evidence>
<keyword evidence="1 3" id="KW-0853">WD repeat</keyword>
<dbReference type="PROSITE" id="PS50082">
    <property type="entry name" value="WD_REPEATS_2"/>
    <property type="match status" value="6"/>
</dbReference>
<dbReference type="Pfam" id="PF00400">
    <property type="entry name" value="WD40"/>
    <property type="match status" value="7"/>
</dbReference>
<dbReference type="PROSITE" id="PS50294">
    <property type="entry name" value="WD_REPEATS_REGION"/>
    <property type="match status" value="6"/>
</dbReference>
<evidence type="ECO:0000313" key="6">
    <source>
        <dbReference type="EMBL" id="CAE6442739.1"/>
    </source>
</evidence>
<dbReference type="PANTHER" id="PTHR22847">
    <property type="entry name" value="WD40 REPEAT PROTEIN"/>
    <property type="match status" value="1"/>
</dbReference>
<evidence type="ECO:0000259" key="5">
    <source>
        <dbReference type="Pfam" id="PF24883"/>
    </source>
</evidence>
<feature type="repeat" description="WD" evidence="3">
    <location>
        <begin position="906"/>
        <end position="947"/>
    </location>
</feature>
<organism evidence="6 7">
    <name type="scientific">Rhizoctonia solani</name>
    <dbReference type="NCBI Taxonomy" id="456999"/>
    <lineage>
        <taxon>Eukaryota</taxon>
        <taxon>Fungi</taxon>
        <taxon>Dikarya</taxon>
        <taxon>Basidiomycota</taxon>
        <taxon>Agaricomycotina</taxon>
        <taxon>Agaricomycetes</taxon>
        <taxon>Cantharellales</taxon>
        <taxon>Ceratobasidiaceae</taxon>
        <taxon>Rhizoctonia</taxon>
    </lineage>
</organism>
<dbReference type="PROSITE" id="PS00678">
    <property type="entry name" value="WD_REPEATS_1"/>
    <property type="match status" value="4"/>
</dbReference>
<sequence>MNDLEDDFKLLKSSKESREFLKPSMSRGVSLSESSRSSRPSHSSPRSEHEASSPGADLTEDSGATSATNLATYSGNMQVNHDRANNSSGSNSSSVVLPLITLPPDTMVTTTEQSTGAEGADLGEAQQIQDTVWTRLRASLRALRDRLGGPFLVIETMLPCLDRMASSRNQPDYEDLTKEITKLSDSCVEMLSGVKFSPTSNAFSGLMLSIDREFQAIKSDLDCETSENTAQASSDEDTVMHRYRRVQFLFRQLETNARAGTRVVINEDSMNIRLNRLGPLDDARYNLATTFHSIAEISRRRSCTEGTRTEVLAALEKWLYDSTSPSLYWMDGMPGTGKTTIAHTFCGRMGELGLLAASFFCSRSLPECQDVSRIIPDIAHQLARYSIPFRSALYDVLGQTPDAGSRNLKKQFELLLDEPLRKVKDAMPEQLVVVIDALDECDNVSGVEAILDLFLFKTSGMPLKFLIASRPGVEISAKIFPAIRNKKAVAIHIHDIDKSQVKADIKKYIQDELRFIHPTESEIDQLVGRSGVVFLSAYHLVRRVVGGSDDDKHELYRSLIDNTPVSSDLHTPIDNLYMNVVKAALEDEDLEPEEIEDIRVALHTVLLAREPVDVKTIDMLAGIGDPERVERALLPLRSALHYSQETNLVAPLDSAFPEIMFDKQRSGIYFCNVAEQGPLLAQGCLLEMKDQLRFNICELDSSFLPDKQVENLHSIVKKKITPSLAYACRHWATHLISMPNADTMLSMLGEFLSERLLFWMEVLNLRQELDLGNKALLNIKQRLDGITCPPELLTLLDDAHAFLKDFSASAVSRSTPHLYLSALQLCPKSSLVYHIYSKHVQRWLEPREGSKRRWDWKPSAHHNWRIGSGALSVAFSPDGSRVAAACENGNVIICDTRDGSIPISPLTGHSNWVRCVVFSPDGLLILSASSDCTIRLWDATNGQPIAAPFRGHTHPVKSVSFSPDGKRFVSGSWDNTVRVWSTEDGNSPIKPLEGHEWGVNCVAFSPDGASVASGANDHTIRLWDLVGGTPSCSILELHTNGVMSIAFTPDGTRLVSGSVDSTICVWSTDKKALVARFLQGCTHFIYSVAVSPDGLYVASGSADSTIRVWDINNGSMIAGPLEHFSGVRTLAFSPDGKRLLSGSHDEAIKVWDLVEKPEPTSVRRGLGNTWLQGKLKSGPSKHQESLEALEKNMTRIRELHEEKLAFIPFYNHTPNSAMSIVWLLEGTHLAYLSDDLGKMPAPEIGHELPHIPNGWKWQTDGWILNDKSQLLIWVPPTSVSCELLGHTVSNSRLLSFLFQNDNFIGKRWLEKKKSLVG</sequence>
<dbReference type="InterPro" id="IPR015943">
    <property type="entry name" value="WD40/YVTN_repeat-like_dom_sf"/>
</dbReference>
<feature type="compositionally biased region" description="Basic and acidic residues" evidence="4">
    <location>
        <begin position="7"/>
        <end position="21"/>
    </location>
</feature>
<dbReference type="SMART" id="SM00320">
    <property type="entry name" value="WD40"/>
    <property type="match status" value="7"/>
</dbReference>
<dbReference type="PRINTS" id="PR00320">
    <property type="entry name" value="GPROTEINBRPT"/>
</dbReference>
<dbReference type="InterPro" id="IPR056884">
    <property type="entry name" value="NPHP3-like_N"/>
</dbReference>
<comment type="caution">
    <text evidence="6">The sequence shown here is derived from an EMBL/GenBank/DDBJ whole genome shotgun (WGS) entry which is preliminary data.</text>
</comment>
<dbReference type="InterPro" id="IPR019775">
    <property type="entry name" value="WD40_repeat_CS"/>
</dbReference>
<feature type="compositionally biased region" description="Low complexity" evidence="4">
    <location>
        <begin position="24"/>
        <end position="44"/>
    </location>
</feature>
<dbReference type="InterPro" id="IPR020472">
    <property type="entry name" value="WD40_PAC1"/>
</dbReference>
<protein>
    <recommendedName>
        <fullName evidence="5">Nephrocystin 3-like N-terminal domain-containing protein</fullName>
    </recommendedName>
</protein>
<proteinExistence type="predicted"/>
<dbReference type="Proteomes" id="UP000663846">
    <property type="component" value="Unassembled WGS sequence"/>
</dbReference>
<dbReference type="Pfam" id="PF24883">
    <property type="entry name" value="NPHP3_N"/>
    <property type="match status" value="1"/>
</dbReference>
<dbReference type="CDD" id="cd00200">
    <property type="entry name" value="WD40"/>
    <property type="match status" value="1"/>
</dbReference>
<keyword evidence="2" id="KW-0677">Repeat</keyword>
<dbReference type="GO" id="GO:0005634">
    <property type="term" value="C:nucleus"/>
    <property type="evidence" value="ECO:0007669"/>
    <property type="project" value="TreeGrafter"/>
</dbReference>
<feature type="repeat" description="WD" evidence="3">
    <location>
        <begin position="992"/>
        <end position="1025"/>
    </location>
</feature>
<feature type="repeat" description="WD" evidence="3">
    <location>
        <begin position="949"/>
        <end position="990"/>
    </location>
</feature>
<dbReference type="Gene3D" id="3.40.50.300">
    <property type="entry name" value="P-loop containing nucleotide triphosphate hydrolases"/>
    <property type="match status" value="1"/>
</dbReference>
<feature type="region of interest" description="Disordered" evidence="4">
    <location>
        <begin position="1"/>
        <end position="63"/>
    </location>
</feature>
<evidence type="ECO:0000256" key="4">
    <source>
        <dbReference type="SAM" id="MobiDB-lite"/>
    </source>
</evidence>
<dbReference type="EMBL" id="CAJMWS010000415">
    <property type="protein sequence ID" value="CAE6442739.1"/>
    <property type="molecule type" value="Genomic_DNA"/>
</dbReference>
<dbReference type="Gene3D" id="2.130.10.10">
    <property type="entry name" value="YVTN repeat-like/Quinoprotein amine dehydrogenase"/>
    <property type="match status" value="3"/>
</dbReference>
<dbReference type="GO" id="GO:1990234">
    <property type="term" value="C:transferase complex"/>
    <property type="evidence" value="ECO:0007669"/>
    <property type="project" value="UniProtKB-ARBA"/>
</dbReference>
<feature type="repeat" description="WD" evidence="3">
    <location>
        <begin position="1120"/>
        <end position="1153"/>
    </location>
</feature>
<dbReference type="SUPFAM" id="SSF50978">
    <property type="entry name" value="WD40 repeat-like"/>
    <property type="match status" value="1"/>
</dbReference>
<reference evidence="6" key="1">
    <citation type="submission" date="2021-01" db="EMBL/GenBank/DDBJ databases">
        <authorList>
            <person name="Kaushik A."/>
        </authorList>
    </citation>
    <scope>NUCLEOTIDE SEQUENCE</scope>
    <source>
        <strain evidence="6">AG1-1C</strain>
    </source>
</reference>
<evidence type="ECO:0000313" key="7">
    <source>
        <dbReference type="Proteomes" id="UP000663846"/>
    </source>
</evidence>
<feature type="repeat" description="WD" evidence="3">
    <location>
        <begin position="1078"/>
        <end position="1119"/>
    </location>
</feature>